<dbReference type="EMBL" id="CAJVQC010103762">
    <property type="protein sequence ID" value="CAG8832444.1"/>
    <property type="molecule type" value="Genomic_DNA"/>
</dbReference>
<reference evidence="1" key="1">
    <citation type="submission" date="2021-06" db="EMBL/GenBank/DDBJ databases">
        <authorList>
            <person name="Kallberg Y."/>
            <person name="Tangrot J."/>
            <person name="Rosling A."/>
        </authorList>
    </citation>
    <scope>NUCLEOTIDE SEQUENCE</scope>
    <source>
        <strain evidence="1">MA461A</strain>
    </source>
</reference>
<organism evidence="1 2">
    <name type="scientific">Racocetra persica</name>
    <dbReference type="NCBI Taxonomy" id="160502"/>
    <lineage>
        <taxon>Eukaryota</taxon>
        <taxon>Fungi</taxon>
        <taxon>Fungi incertae sedis</taxon>
        <taxon>Mucoromycota</taxon>
        <taxon>Glomeromycotina</taxon>
        <taxon>Glomeromycetes</taxon>
        <taxon>Diversisporales</taxon>
        <taxon>Gigasporaceae</taxon>
        <taxon>Racocetra</taxon>
    </lineage>
</organism>
<protein>
    <submittedName>
        <fullName evidence="1">6136_t:CDS:1</fullName>
    </submittedName>
</protein>
<sequence>MVKKKELVQYDALSIAKYLLSLDKKREYFVTGKMPKISGIAIPTIGNFRLNKLLHISQILYCAKEGKYLFTDPLMAFEHGGVVYEIYRQFHFLVKQPDDKVSHLTPSIKSFLDKIFHYFYKYRNEELEKFTHSDPA</sequence>
<comment type="caution">
    <text evidence="1">The sequence shown here is derived from an EMBL/GenBank/DDBJ whole genome shotgun (WGS) entry which is preliminary data.</text>
</comment>
<dbReference type="Proteomes" id="UP000789920">
    <property type="component" value="Unassembled WGS sequence"/>
</dbReference>
<evidence type="ECO:0000313" key="1">
    <source>
        <dbReference type="EMBL" id="CAG8832444.1"/>
    </source>
</evidence>
<accession>A0ACA9SAV9</accession>
<gene>
    <name evidence="1" type="ORF">RPERSI_LOCUS28458</name>
</gene>
<proteinExistence type="predicted"/>
<name>A0ACA9SAV9_9GLOM</name>
<evidence type="ECO:0000313" key="2">
    <source>
        <dbReference type="Proteomes" id="UP000789920"/>
    </source>
</evidence>
<keyword evidence="2" id="KW-1185">Reference proteome</keyword>